<dbReference type="SUPFAM" id="SSF102735">
    <property type="entry name" value="Trigger factor ribosome-binding domain"/>
    <property type="match status" value="1"/>
</dbReference>
<dbReference type="InterPro" id="IPR005215">
    <property type="entry name" value="Trig_fac"/>
</dbReference>
<dbReference type="GO" id="GO:0003755">
    <property type="term" value="F:peptidyl-prolyl cis-trans isomerase activity"/>
    <property type="evidence" value="ECO:0007669"/>
    <property type="project" value="TreeGrafter"/>
</dbReference>
<sequence>MNVTKETTGDLTAVLKIEVSSEDYKEAVEKELKNYRKKANMPGFRPGQVPMGLIKKMYEKPVRAEQVQNVMTEAMYKYIDDNKIELLGTPMANNDKTPQIDWDNQFDYTFYFDIALQPSFDIDLSSQNTTYYRITPTDDILNRFVEDIQRRFGKFEVPETVGENDLVYGEIKELNQEGNVKEGGIQTPTSLSVDLISMVTIKKKFLGAKKDDVIVFNLAKAFKNVTELAAMLRIDKEKAKEFKSDVEFRISSISRITKHELNEELYSKAYANRNIKTEEEFRQAAKEDLVNTYSKEADRYFLNETSKQLVETSKIELPDEFMKRWLIETNQGKVDEKEITDNYNTYRDSIKWQLIESKLMEKYKLEVSKDEIKTYYKDALISNYFPVVENETEEQKNEREKSIEKIADNMLENKEQGKQVYEYLFDQKLTATLKSQTKCEIKEISMEDFSQLIKKQ</sequence>
<dbReference type="Proteomes" id="UP000824267">
    <property type="component" value="Unassembled WGS sequence"/>
</dbReference>
<dbReference type="GO" id="GO:0043022">
    <property type="term" value="F:ribosome binding"/>
    <property type="evidence" value="ECO:0007669"/>
    <property type="project" value="TreeGrafter"/>
</dbReference>
<dbReference type="SUPFAM" id="SSF109998">
    <property type="entry name" value="Triger factor/SurA peptide-binding domain-like"/>
    <property type="match status" value="1"/>
</dbReference>
<protein>
    <recommendedName>
        <fullName evidence="1">Trigger factor ribosome-binding bacterial domain-containing protein</fullName>
    </recommendedName>
</protein>
<reference evidence="2" key="1">
    <citation type="journal article" date="2021" name="PeerJ">
        <title>Extensive microbial diversity within the chicken gut microbiome revealed by metagenomics and culture.</title>
        <authorList>
            <person name="Gilroy R."/>
            <person name="Ravi A."/>
            <person name="Getino M."/>
            <person name="Pursley I."/>
            <person name="Horton D.L."/>
            <person name="Alikhan N.F."/>
            <person name="Baker D."/>
            <person name="Gharbi K."/>
            <person name="Hall N."/>
            <person name="Watson M."/>
            <person name="Adriaenssens E.M."/>
            <person name="Foster-Nyarko E."/>
            <person name="Jarju S."/>
            <person name="Secka A."/>
            <person name="Antonio M."/>
            <person name="Oren A."/>
            <person name="Chaudhuri R.R."/>
            <person name="La Ragione R."/>
            <person name="Hildebrand F."/>
            <person name="Pallen M.J."/>
        </authorList>
    </citation>
    <scope>NUCLEOTIDE SEQUENCE</scope>
    <source>
        <strain evidence="2">Gambia16-930</strain>
    </source>
</reference>
<proteinExistence type="predicted"/>
<feature type="domain" description="Trigger factor ribosome-binding bacterial" evidence="1">
    <location>
        <begin position="1"/>
        <end position="147"/>
    </location>
</feature>
<dbReference type="GO" id="GO:0015031">
    <property type="term" value="P:protein transport"/>
    <property type="evidence" value="ECO:0007669"/>
    <property type="project" value="InterPro"/>
</dbReference>
<dbReference type="Gene3D" id="3.30.70.1050">
    <property type="entry name" value="Trigger factor ribosome-binding domain"/>
    <property type="match status" value="1"/>
</dbReference>
<dbReference type="InterPro" id="IPR037041">
    <property type="entry name" value="Trigger_fac_C_sf"/>
</dbReference>
<evidence type="ECO:0000259" key="1">
    <source>
        <dbReference type="Pfam" id="PF05697"/>
    </source>
</evidence>
<evidence type="ECO:0000313" key="2">
    <source>
        <dbReference type="EMBL" id="HIW87107.1"/>
    </source>
</evidence>
<reference evidence="2" key="2">
    <citation type="submission" date="2021-04" db="EMBL/GenBank/DDBJ databases">
        <authorList>
            <person name="Gilroy R."/>
        </authorList>
    </citation>
    <scope>NUCLEOTIDE SEQUENCE</scope>
    <source>
        <strain evidence="2">Gambia16-930</strain>
    </source>
</reference>
<dbReference type="GO" id="GO:0051083">
    <property type="term" value="P:'de novo' cotranslational protein folding"/>
    <property type="evidence" value="ECO:0007669"/>
    <property type="project" value="TreeGrafter"/>
</dbReference>
<dbReference type="GO" id="GO:0043335">
    <property type="term" value="P:protein unfolding"/>
    <property type="evidence" value="ECO:0007669"/>
    <property type="project" value="TreeGrafter"/>
</dbReference>
<dbReference type="InterPro" id="IPR008881">
    <property type="entry name" value="Trigger_fac_ribosome-bd_bac"/>
</dbReference>
<dbReference type="PANTHER" id="PTHR30560:SF3">
    <property type="entry name" value="TRIGGER FACTOR-LIKE PROTEIN TIG, CHLOROPLASTIC"/>
    <property type="match status" value="1"/>
</dbReference>
<dbReference type="Gene3D" id="1.10.3120.10">
    <property type="entry name" value="Trigger factor, C-terminal domain"/>
    <property type="match status" value="1"/>
</dbReference>
<organism evidence="2 3">
    <name type="scientific">Candidatus Onthomorpha intestinigallinarum</name>
    <dbReference type="NCBI Taxonomy" id="2840880"/>
    <lineage>
        <taxon>Bacteria</taxon>
        <taxon>Pseudomonadati</taxon>
        <taxon>Bacteroidota</taxon>
        <taxon>Bacteroidia</taxon>
        <taxon>Bacteroidales</taxon>
        <taxon>Candidatus Onthomorpha</taxon>
    </lineage>
</organism>
<dbReference type="Pfam" id="PF05697">
    <property type="entry name" value="Trigger_N"/>
    <property type="match status" value="1"/>
</dbReference>
<dbReference type="PANTHER" id="PTHR30560">
    <property type="entry name" value="TRIGGER FACTOR CHAPERONE AND PEPTIDYL-PROLYL CIS/TRANS ISOMERASE"/>
    <property type="match status" value="1"/>
</dbReference>
<accession>A0A9D1RGD3</accession>
<name>A0A9D1RGD3_9BACT</name>
<dbReference type="AlphaFoldDB" id="A0A9D1RGD3"/>
<dbReference type="GO" id="GO:0044183">
    <property type="term" value="F:protein folding chaperone"/>
    <property type="evidence" value="ECO:0007669"/>
    <property type="project" value="TreeGrafter"/>
</dbReference>
<dbReference type="EMBL" id="DXGG01000079">
    <property type="protein sequence ID" value="HIW87107.1"/>
    <property type="molecule type" value="Genomic_DNA"/>
</dbReference>
<dbReference type="PIRSF" id="PIRSF003095">
    <property type="entry name" value="Trigger_factor"/>
    <property type="match status" value="1"/>
</dbReference>
<gene>
    <name evidence="2" type="ORF">IAC47_02400</name>
</gene>
<evidence type="ECO:0000313" key="3">
    <source>
        <dbReference type="Proteomes" id="UP000824267"/>
    </source>
</evidence>
<dbReference type="InterPro" id="IPR036611">
    <property type="entry name" value="Trigger_fac_ribosome-bd_sf"/>
</dbReference>
<dbReference type="InterPro" id="IPR027304">
    <property type="entry name" value="Trigger_fact/SurA_dom_sf"/>
</dbReference>
<comment type="caution">
    <text evidence="2">The sequence shown here is derived from an EMBL/GenBank/DDBJ whole genome shotgun (WGS) entry which is preliminary data.</text>
</comment>